<feature type="compositionally biased region" description="Basic and acidic residues" evidence="1">
    <location>
        <begin position="159"/>
        <end position="170"/>
    </location>
</feature>
<organism evidence="2">
    <name type="scientific">marine sediment metagenome</name>
    <dbReference type="NCBI Taxonomy" id="412755"/>
    <lineage>
        <taxon>unclassified sequences</taxon>
        <taxon>metagenomes</taxon>
        <taxon>ecological metagenomes</taxon>
    </lineage>
</organism>
<dbReference type="Pfam" id="PF11749">
    <property type="entry name" value="DUF3305"/>
    <property type="match status" value="1"/>
</dbReference>
<comment type="caution">
    <text evidence="2">The sequence shown here is derived from an EMBL/GenBank/DDBJ whole genome shotgun (WGS) entry which is preliminary data.</text>
</comment>
<gene>
    <name evidence="2" type="ORF">LCGC14_0058130</name>
</gene>
<evidence type="ECO:0000256" key="1">
    <source>
        <dbReference type="SAM" id="MobiDB-lite"/>
    </source>
</evidence>
<reference evidence="2" key="1">
    <citation type="journal article" date="2015" name="Nature">
        <title>Complex archaea that bridge the gap between prokaryotes and eukaryotes.</title>
        <authorList>
            <person name="Spang A."/>
            <person name="Saw J.H."/>
            <person name="Jorgensen S.L."/>
            <person name="Zaremba-Niedzwiedzka K."/>
            <person name="Martijn J."/>
            <person name="Lind A.E."/>
            <person name="van Eijk R."/>
            <person name="Schleper C."/>
            <person name="Guy L."/>
            <person name="Ettema T.J."/>
        </authorList>
    </citation>
    <scope>NUCLEOTIDE SEQUENCE</scope>
</reference>
<name>A0A0F9VT43_9ZZZZ</name>
<protein>
    <recommendedName>
        <fullName evidence="3">DUF3305 domain-containing protein</fullName>
    </recommendedName>
</protein>
<evidence type="ECO:0000313" key="2">
    <source>
        <dbReference type="EMBL" id="KKO07245.1"/>
    </source>
</evidence>
<dbReference type="InterPro" id="IPR021736">
    <property type="entry name" value="DUF3305"/>
</dbReference>
<dbReference type="AlphaFoldDB" id="A0A0F9VT43"/>
<evidence type="ECO:0008006" key="3">
    <source>
        <dbReference type="Google" id="ProtNLM"/>
    </source>
</evidence>
<sequence>MMALGMLTCLPIQRQSVQSKGTDVMSDNLRPISITLVAEAKQVKQFTLTQWRIAELTLGDQGDHVLNLQLSMTERAAYRFNLTSKTPRLFVRAGFSGETPKPDAITASQDVAAGWMDGERQVLEAPMPMAIEVWMENYLARHGEAPVEMRKKKRKGAGRAKDTTTKEQPQ</sequence>
<proteinExistence type="predicted"/>
<feature type="region of interest" description="Disordered" evidence="1">
    <location>
        <begin position="145"/>
        <end position="170"/>
    </location>
</feature>
<dbReference type="EMBL" id="LAZR01000013">
    <property type="protein sequence ID" value="KKO07245.1"/>
    <property type="molecule type" value="Genomic_DNA"/>
</dbReference>
<accession>A0A0F9VT43</accession>